<protein>
    <submittedName>
        <fullName evidence="1">Nucleotid_trans domain-containing protein</fullName>
    </submittedName>
</protein>
<accession>A0A0R3T974</accession>
<sequence>LHKGAVHVVVTWDFVNFLFTDKRVQDYVDFLPEVGIPDEALFSTVNHNAMLNAPGNFPYGDKDYRNGGSYINRWKHFFPSECSGVWRHAVCIYDLYGMKPLFKPDSPYLFVNKFVMHINAKVLDVTERWFYDWQDWYYRHSNESITDLNFYRNLPQVKYQLNRLPPPPNAELELL</sequence>
<dbReference type="GO" id="GO:0008375">
    <property type="term" value="F:acetylglucosaminyltransferase activity"/>
    <property type="evidence" value="ECO:0007669"/>
    <property type="project" value="TreeGrafter"/>
</dbReference>
<dbReference type="PANTHER" id="PTHR19297">
    <property type="entry name" value="GLYCOSYLTRANSFERASE 14 FAMILY MEMBER"/>
    <property type="match status" value="1"/>
</dbReference>
<reference evidence="1" key="1">
    <citation type="submission" date="2017-02" db="UniProtKB">
        <authorList>
            <consortium name="WormBaseParasite"/>
        </authorList>
    </citation>
    <scope>IDENTIFICATION</scope>
</reference>
<dbReference type="AlphaFoldDB" id="A0A0R3T974"/>
<dbReference type="PANTHER" id="PTHR19297:SF191">
    <property type="entry name" value="PROTEIN XYLOSYLTRANSFERASE"/>
    <property type="match status" value="1"/>
</dbReference>
<dbReference type="WBParaSite" id="HNAJ_0000361301-mRNA-1">
    <property type="protein sequence ID" value="HNAJ_0000361301-mRNA-1"/>
    <property type="gene ID" value="HNAJ_0000361301"/>
</dbReference>
<dbReference type="STRING" id="102285.A0A0R3T974"/>
<organism evidence="1">
    <name type="scientific">Rodentolepis nana</name>
    <name type="common">Dwarf tapeworm</name>
    <name type="synonym">Hymenolepis nana</name>
    <dbReference type="NCBI Taxonomy" id="102285"/>
    <lineage>
        <taxon>Eukaryota</taxon>
        <taxon>Metazoa</taxon>
        <taxon>Spiralia</taxon>
        <taxon>Lophotrochozoa</taxon>
        <taxon>Platyhelminthes</taxon>
        <taxon>Cestoda</taxon>
        <taxon>Eucestoda</taxon>
        <taxon>Cyclophyllidea</taxon>
        <taxon>Hymenolepididae</taxon>
        <taxon>Rodentolepis</taxon>
    </lineage>
</organism>
<evidence type="ECO:0000313" key="1">
    <source>
        <dbReference type="WBParaSite" id="HNAJ_0000361301-mRNA-1"/>
    </source>
</evidence>
<proteinExistence type="predicted"/>
<name>A0A0R3T974_RODNA</name>